<dbReference type="Proteomes" id="UP000199208">
    <property type="component" value="Unassembled WGS sequence"/>
</dbReference>
<feature type="transmembrane region" description="Helical" evidence="1">
    <location>
        <begin position="405"/>
        <end position="423"/>
    </location>
</feature>
<feature type="transmembrane region" description="Helical" evidence="1">
    <location>
        <begin position="207"/>
        <end position="223"/>
    </location>
</feature>
<keyword evidence="1" id="KW-1133">Transmembrane helix</keyword>
<feature type="transmembrane region" description="Helical" evidence="1">
    <location>
        <begin position="96"/>
        <end position="113"/>
    </location>
</feature>
<dbReference type="PANTHER" id="PTHR37422:SF17">
    <property type="entry name" value="O-ANTIGEN LIGASE"/>
    <property type="match status" value="1"/>
</dbReference>
<name>A0A1G5S5H1_9FIRM</name>
<evidence type="ECO:0000256" key="1">
    <source>
        <dbReference type="SAM" id="Phobius"/>
    </source>
</evidence>
<feature type="transmembrane region" description="Helical" evidence="1">
    <location>
        <begin position="125"/>
        <end position="144"/>
    </location>
</feature>
<evidence type="ECO:0000313" key="3">
    <source>
        <dbReference type="Proteomes" id="UP000199208"/>
    </source>
</evidence>
<organism evidence="2 3">
    <name type="scientific">Acidaminobacter hydrogenoformans DSM 2784</name>
    <dbReference type="NCBI Taxonomy" id="1120920"/>
    <lineage>
        <taxon>Bacteria</taxon>
        <taxon>Bacillati</taxon>
        <taxon>Bacillota</taxon>
        <taxon>Clostridia</taxon>
        <taxon>Peptostreptococcales</taxon>
        <taxon>Acidaminobacteraceae</taxon>
        <taxon>Acidaminobacter</taxon>
    </lineage>
</organism>
<keyword evidence="3" id="KW-1185">Reference proteome</keyword>
<dbReference type="OrthoDB" id="2986937at2"/>
<evidence type="ECO:0008006" key="4">
    <source>
        <dbReference type="Google" id="ProtNLM"/>
    </source>
</evidence>
<dbReference type="RefSeq" id="WP_092592503.1">
    <property type="nucleotide sequence ID" value="NZ_FMWL01000018.1"/>
</dbReference>
<evidence type="ECO:0000313" key="2">
    <source>
        <dbReference type="EMBL" id="SCZ81397.1"/>
    </source>
</evidence>
<keyword evidence="1" id="KW-0472">Membrane</keyword>
<keyword evidence="1" id="KW-0812">Transmembrane</keyword>
<sequence length="430" mass="49578">MIRTRWKVNNIVLFIVLFMSILPFINIGSFGVPVLYLLTPLVGVIFLLVIFGKMKIPPVTKHLIVICLLIITEVFISTFHGTIIAFNRFIFPTDSIQYVTRFLFFIAFIALFYRRYFDEQKFVKYFLIVMNIGMLIGVLQWVPWPGRELFVKAYPFTKADIQLAQLSRELYSIRVHGIAQFATANGGLATFFFVFGYSVYKYYKEHKYLSICLMILSVINVIASQARAGILSLVSAIIIFYIVDIYISRKSLKPTLSIATVIVLLYFGVVYLYNQGNPIINKMIYRWTVLFETSGGARILQIQNSLSMLNTFGDYLWGISRAVQSHSGIGFHIEVEPINIFVLYGLIGFILQYSLVLFLLVYFMKNFRKVKESRTVQSLTVASFVGLFSYQIFSVGYFFFREIRIGLFPWLLMGTALGVIERYKRYGGIR</sequence>
<feature type="transmembrane region" description="Helical" evidence="1">
    <location>
        <begin position="63"/>
        <end position="90"/>
    </location>
</feature>
<dbReference type="AlphaFoldDB" id="A0A1G5S5H1"/>
<feature type="transmembrane region" description="Helical" evidence="1">
    <location>
        <begin position="12"/>
        <end position="28"/>
    </location>
</feature>
<dbReference type="PANTHER" id="PTHR37422">
    <property type="entry name" value="TEICHURONIC ACID BIOSYNTHESIS PROTEIN TUAE"/>
    <property type="match status" value="1"/>
</dbReference>
<feature type="transmembrane region" description="Helical" evidence="1">
    <location>
        <begin position="341"/>
        <end position="364"/>
    </location>
</feature>
<accession>A0A1G5S5H1</accession>
<feature type="transmembrane region" description="Helical" evidence="1">
    <location>
        <begin position="254"/>
        <end position="273"/>
    </location>
</feature>
<dbReference type="EMBL" id="FMWL01000018">
    <property type="protein sequence ID" value="SCZ81397.1"/>
    <property type="molecule type" value="Genomic_DNA"/>
</dbReference>
<reference evidence="2 3" key="1">
    <citation type="submission" date="2016-10" db="EMBL/GenBank/DDBJ databases">
        <authorList>
            <person name="de Groot N.N."/>
        </authorList>
    </citation>
    <scope>NUCLEOTIDE SEQUENCE [LARGE SCALE GENOMIC DNA]</scope>
    <source>
        <strain evidence="2 3">DSM 2784</strain>
    </source>
</reference>
<dbReference type="STRING" id="1120920.SAMN03080599_02779"/>
<proteinExistence type="predicted"/>
<feature type="transmembrane region" description="Helical" evidence="1">
    <location>
        <begin position="34"/>
        <end position="51"/>
    </location>
</feature>
<protein>
    <recommendedName>
        <fullName evidence="4">O-antigen ligase like membrane protein</fullName>
    </recommendedName>
</protein>
<feature type="transmembrane region" description="Helical" evidence="1">
    <location>
        <begin position="376"/>
        <end position="399"/>
    </location>
</feature>
<dbReference type="InterPro" id="IPR051533">
    <property type="entry name" value="WaaL-like"/>
</dbReference>
<gene>
    <name evidence="2" type="ORF">SAMN03080599_02779</name>
</gene>
<feature type="transmembrane region" description="Helical" evidence="1">
    <location>
        <begin position="178"/>
        <end position="200"/>
    </location>
</feature>
<feature type="transmembrane region" description="Helical" evidence="1">
    <location>
        <begin position="229"/>
        <end position="247"/>
    </location>
</feature>